<dbReference type="Proteomes" id="UP000254282">
    <property type="component" value="Unassembled WGS sequence"/>
</dbReference>
<evidence type="ECO:0000256" key="1">
    <source>
        <dbReference type="SAM" id="Phobius"/>
    </source>
</evidence>
<reference evidence="2 3" key="1">
    <citation type="submission" date="2018-06" db="EMBL/GenBank/DDBJ databases">
        <authorList>
            <consortium name="Pathogen Informatics"/>
            <person name="Doyle S."/>
        </authorList>
    </citation>
    <scope>NUCLEOTIDE SEQUENCE [LARGE SCALE GENOMIC DNA]</scope>
    <source>
        <strain evidence="2 3">NCTC13532</strain>
    </source>
</reference>
<feature type="transmembrane region" description="Helical" evidence="1">
    <location>
        <begin position="12"/>
        <end position="34"/>
    </location>
</feature>
<organism evidence="2 3">
    <name type="scientific">Chryseobacterium indoltheticum</name>
    <dbReference type="NCBI Taxonomy" id="254"/>
    <lineage>
        <taxon>Bacteria</taxon>
        <taxon>Pseudomonadati</taxon>
        <taxon>Bacteroidota</taxon>
        <taxon>Flavobacteriia</taxon>
        <taxon>Flavobacteriales</taxon>
        <taxon>Weeksellaceae</taxon>
        <taxon>Chryseobacterium group</taxon>
        <taxon>Chryseobacterium</taxon>
    </lineage>
</organism>
<accession>A0A381FQI9</accession>
<keyword evidence="1" id="KW-0812">Transmembrane</keyword>
<feature type="transmembrane region" description="Helical" evidence="1">
    <location>
        <begin position="54"/>
        <end position="72"/>
    </location>
</feature>
<dbReference type="AlphaFoldDB" id="A0A381FQI9"/>
<sequence>MSLRIYTVICSITFLLILLFFTIISSIAICLTQFDSSFLFLYIFRSINHIFELYNIIILTLFFVVFVIVTYYIKKTRKLFFTILLSVFLIIFLNINDLKSYFLYKSQPLDKYFYIYFISYTLSFMIWYVLLKKTWMSLLIENKKN</sequence>
<name>A0A381FQI9_9FLAO</name>
<protein>
    <submittedName>
        <fullName evidence="2">Uncharacterized protein</fullName>
    </submittedName>
</protein>
<evidence type="ECO:0000313" key="2">
    <source>
        <dbReference type="EMBL" id="SUX48879.1"/>
    </source>
</evidence>
<evidence type="ECO:0000313" key="3">
    <source>
        <dbReference type="Proteomes" id="UP000254282"/>
    </source>
</evidence>
<gene>
    <name evidence="2" type="ORF">NCTC13532_04490</name>
</gene>
<feature type="transmembrane region" description="Helical" evidence="1">
    <location>
        <begin position="112"/>
        <end position="131"/>
    </location>
</feature>
<dbReference type="EMBL" id="UFVR01000004">
    <property type="protein sequence ID" value="SUX48879.1"/>
    <property type="molecule type" value="Genomic_DNA"/>
</dbReference>
<keyword evidence="1" id="KW-0472">Membrane</keyword>
<proteinExistence type="predicted"/>
<keyword evidence="1" id="KW-1133">Transmembrane helix</keyword>
<feature type="transmembrane region" description="Helical" evidence="1">
    <location>
        <begin position="79"/>
        <end position="96"/>
    </location>
</feature>